<dbReference type="Gene3D" id="1.10.10.10">
    <property type="entry name" value="Winged helix-like DNA-binding domain superfamily/Winged helix DNA-binding domain"/>
    <property type="match status" value="1"/>
</dbReference>
<evidence type="ECO:0000256" key="2">
    <source>
        <dbReference type="ARBA" id="ARBA00023015"/>
    </source>
</evidence>
<gene>
    <name evidence="6" type="ORF">LVJ82_11910</name>
</gene>
<name>A0ABY4DYI4_9NEIS</name>
<reference evidence="6 7" key="1">
    <citation type="journal article" date="2022" name="Res Sq">
        <title>Evolution of multicellular longitudinally dividing oral cavity symbionts (Neisseriaceae).</title>
        <authorList>
            <person name="Nyongesa S."/>
            <person name="Weber P."/>
            <person name="Bernet E."/>
            <person name="Pullido F."/>
            <person name="Nieckarz M."/>
            <person name="Delaby M."/>
            <person name="Nieves C."/>
            <person name="Viehboeck T."/>
            <person name="Krause N."/>
            <person name="Rivera-Millot A."/>
            <person name="Nakamura A."/>
            <person name="Vischer N."/>
            <person name="VanNieuwenhze M."/>
            <person name="Brun Y."/>
            <person name="Cava F."/>
            <person name="Bulgheresi S."/>
            <person name="Veyrier F."/>
        </authorList>
    </citation>
    <scope>NUCLEOTIDE SEQUENCE [LARGE SCALE GENOMIC DNA]</scope>
    <source>
        <strain evidence="6 7">SN4</strain>
    </source>
</reference>
<dbReference type="PANTHER" id="PTHR30419">
    <property type="entry name" value="HTH-TYPE TRANSCRIPTIONAL REGULATOR YBHD"/>
    <property type="match status" value="1"/>
</dbReference>
<evidence type="ECO:0000256" key="1">
    <source>
        <dbReference type="ARBA" id="ARBA00009437"/>
    </source>
</evidence>
<dbReference type="InterPro" id="IPR036388">
    <property type="entry name" value="WH-like_DNA-bd_sf"/>
</dbReference>
<dbReference type="InterPro" id="IPR050950">
    <property type="entry name" value="HTH-type_LysR_regulators"/>
</dbReference>
<dbReference type="SUPFAM" id="SSF53850">
    <property type="entry name" value="Periplasmic binding protein-like II"/>
    <property type="match status" value="1"/>
</dbReference>
<proteinExistence type="inferred from homology"/>
<keyword evidence="7" id="KW-1185">Reference proteome</keyword>
<dbReference type="Pfam" id="PF00126">
    <property type="entry name" value="HTH_1"/>
    <property type="match status" value="1"/>
</dbReference>
<protein>
    <submittedName>
        <fullName evidence="6">LysR family transcriptional regulator</fullName>
    </submittedName>
</protein>
<accession>A0ABY4DYI4</accession>
<evidence type="ECO:0000313" key="7">
    <source>
        <dbReference type="Proteomes" id="UP000832011"/>
    </source>
</evidence>
<evidence type="ECO:0000256" key="3">
    <source>
        <dbReference type="ARBA" id="ARBA00023125"/>
    </source>
</evidence>
<evidence type="ECO:0000259" key="5">
    <source>
        <dbReference type="PROSITE" id="PS50931"/>
    </source>
</evidence>
<dbReference type="Gene3D" id="3.40.190.290">
    <property type="match status" value="1"/>
</dbReference>
<comment type="similarity">
    <text evidence="1">Belongs to the LysR transcriptional regulatory family.</text>
</comment>
<dbReference type="Proteomes" id="UP000832011">
    <property type="component" value="Chromosome"/>
</dbReference>
<keyword evidence="4" id="KW-0804">Transcription</keyword>
<dbReference type="PRINTS" id="PR00039">
    <property type="entry name" value="HTHLYSR"/>
</dbReference>
<sequence length="322" mass="36002">MKNTQPHKYSMNDYALNRLKLRPLVIFERVLQSHSIIHAAEQLHLSQPAVTKAIKELESQLKVQLFNRSKNGMQPTEVALVLGQRVKSLFSELRYLTDEINSFHHGNLGHIVVGTLLSASAELLPKAIIQLKQQHPNILITIKVGTVEELFPALLKGELDLVVGRLPSMDSKFYQTHKLEHHSLYCEKLSLVVAHQHELLQRPALQLADLMDYPWILPLGSATMRGNILQYFNEQGVGEPSNLVESVSILTNMNVIAQSNFIGCMSSVVAEQLVNLNLLAKLPFPEIGDDIPVGYSKRKEEELTPACLKFIACLQAASEHAV</sequence>
<dbReference type="InterPro" id="IPR005119">
    <property type="entry name" value="LysR_subst-bd"/>
</dbReference>
<dbReference type="EMBL" id="CP091511">
    <property type="protein sequence ID" value="UOO88190.1"/>
    <property type="molecule type" value="Genomic_DNA"/>
</dbReference>
<feature type="domain" description="HTH lysR-type" evidence="5">
    <location>
        <begin position="19"/>
        <end position="76"/>
    </location>
</feature>
<evidence type="ECO:0000313" key="6">
    <source>
        <dbReference type="EMBL" id="UOO88190.1"/>
    </source>
</evidence>
<dbReference type="PANTHER" id="PTHR30419:SF8">
    <property type="entry name" value="NITROGEN ASSIMILATION TRANSCRIPTIONAL ACTIVATOR-RELATED"/>
    <property type="match status" value="1"/>
</dbReference>
<dbReference type="InterPro" id="IPR036390">
    <property type="entry name" value="WH_DNA-bd_sf"/>
</dbReference>
<dbReference type="SUPFAM" id="SSF46785">
    <property type="entry name" value="Winged helix' DNA-binding domain"/>
    <property type="match status" value="1"/>
</dbReference>
<keyword evidence="2" id="KW-0805">Transcription regulation</keyword>
<dbReference type="InterPro" id="IPR000847">
    <property type="entry name" value="LysR_HTH_N"/>
</dbReference>
<dbReference type="PROSITE" id="PS50931">
    <property type="entry name" value="HTH_LYSR"/>
    <property type="match status" value="1"/>
</dbReference>
<dbReference type="RefSeq" id="WP_058356379.1">
    <property type="nucleotide sequence ID" value="NZ_CABKVG010000009.1"/>
</dbReference>
<keyword evidence="3" id="KW-0238">DNA-binding</keyword>
<dbReference type="Pfam" id="PF03466">
    <property type="entry name" value="LysR_substrate"/>
    <property type="match status" value="1"/>
</dbReference>
<organism evidence="6 7">
    <name type="scientific">Vitreoscilla massiliensis</name>
    <dbReference type="NCBI Taxonomy" id="1689272"/>
    <lineage>
        <taxon>Bacteria</taxon>
        <taxon>Pseudomonadati</taxon>
        <taxon>Pseudomonadota</taxon>
        <taxon>Betaproteobacteria</taxon>
        <taxon>Neisseriales</taxon>
        <taxon>Neisseriaceae</taxon>
        <taxon>Vitreoscilla</taxon>
    </lineage>
</organism>
<evidence type="ECO:0000256" key="4">
    <source>
        <dbReference type="ARBA" id="ARBA00023163"/>
    </source>
</evidence>